<dbReference type="PANTHER" id="PTHR34034">
    <property type="entry name" value="PROTEIN FAM180A-RELATED"/>
    <property type="match status" value="1"/>
</dbReference>
<dbReference type="AlphaFoldDB" id="A0A6J2W941"/>
<keyword evidence="1" id="KW-1185">Reference proteome</keyword>
<reference evidence="2" key="1">
    <citation type="submission" date="2025-08" db="UniProtKB">
        <authorList>
            <consortium name="RefSeq"/>
        </authorList>
    </citation>
    <scope>IDENTIFICATION</scope>
</reference>
<gene>
    <name evidence="2" type="primary">fam180a</name>
</gene>
<organism evidence="1 2">
    <name type="scientific">Chanos chanos</name>
    <name type="common">Milkfish</name>
    <name type="synonym">Mugil chanos</name>
    <dbReference type="NCBI Taxonomy" id="29144"/>
    <lineage>
        <taxon>Eukaryota</taxon>
        <taxon>Metazoa</taxon>
        <taxon>Chordata</taxon>
        <taxon>Craniata</taxon>
        <taxon>Vertebrata</taxon>
        <taxon>Euteleostomi</taxon>
        <taxon>Actinopterygii</taxon>
        <taxon>Neopterygii</taxon>
        <taxon>Teleostei</taxon>
        <taxon>Ostariophysi</taxon>
        <taxon>Gonorynchiformes</taxon>
        <taxon>Chanidae</taxon>
        <taxon>Chanos</taxon>
    </lineage>
</organism>
<dbReference type="CTD" id="389558"/>
<dbReference type="OrthoDB" id="8913792at2759"/>
<proteinExistence type="predicted"/>
<evidence type="ECO:0000313" key="1">
    <source>
        <dbReference type="Proteomes" id="UP000504632"/>
    </source>
</evidence>
<dbReference type="Proteomes" id="UP000504632">
    <property type="component" value="Chromosome 1"/>
</dbReference>
<dbReference type="InterPro" id="IPR029170">
    <property type="entry name" value="FAM180"/>
</dbReference>
<name>A0A6J2W941_CHACN</name>
<dbReference type="InParanoid" id="A0A6J2W941"/>
<evidence type="ECO:0000313" key="2">
    <source>
        <dbReference type="RefSeq" id="XP_030640814.1"/>
    </source>
</evidence>
<dbReference type="PANTHER" id="PTHR34034:SF2">
    <property type="entry name" value="PROTEIN FAM180A"/>
    <property type="match status" value="1"/>
</dbReference>
<accession>A0A6J2W941</accession>
<dbReference type="Pfam" id="PF15173">
    <property type="entry name" value="FAM180"/>
    <property type="match status" value="1"/>
</dbReference>
<dbReference type="RefSeq" id="XP_030640814.1">
    <property type="nucleotide sequence ID" value="XM_030784954.1"/>
</dbReference>
<sequence length="168" mass="19446">MIHLKIFTISILYCNIYMSAALHWKRALYPSAYRVKRSSAALVNPIFQKTVEDTDLLYEILLSGMHLEEEDSTYRIEDEELASLRKVKALEVICEDVLPRSLSEIRRLGHQLAQRHGILSKEDFERTVLTMVFIAQRSPKTTPGHQRAMWADAMLELYKAIKGDLRPQ</sequence>
<protein>
    <submittedName>
        <fullName evidence="2">Protein FAM180A</fullName>
    </submittedName>
</protein>
<dbReference type="GeneID" id="115821188"/>